<evidence type="ECO:0000313" key="1">
    <source>
        <dbReference type="EMBL" id="CAH2267254.1"/>
    </source>
</evidence>
<evidence type="ECO:0000313" key="2">
    <source>
        <dbReference type="Proteomes" id="UP000838756"/>
    </source>
</evidence>
<dbReference type="EMBL" id="CAKXAJ010026349">
    <property type="protein sequence ID" value="CAH2267254.1"/>
    <property type="molecule type" value="Genomic_DNA"/>
</dbReference>
<accession>A0A8S4SJ81</accession>
<gene>
    <name evidence="1" type="primary">jg14722</name>
    <name evidence="1" type="ORF">PAEG_LOCUS25814</name>
</gene>
<keyword evidence="2" id="KW-1185">Reference proteome</keyword>
<sequence length="102" mass="11182">MAVGTDVFWSGDRESVSVVWDNLKTAGQMTLKSWLDEKSGRLCVVARTWKGLCSAMDACPSWTLTSNDLKSSGCLSTASLSRARRQTQSSTLHIHGLLMMMP</sequence>
<proteinExistence type="predicted"/>
<name>A0A8S4SJ81_9NEOP</name>
<comment type="caution">
    <text evidence="1">The sequence shown here is derived from an EMBL/GenBank/DDBJ whole genome shotgun (WGS) entry which is preliminary data.</text>
</comment>
<organism evidence="1 2">
    <name type="scientific">Pararge aegeria aegeria</name>
    <dbReference type="NCBI Taxonomy" id="348720"/>
    <lineage>
        <taxon>Eukaryota</taxon>
        <taxon>Metazoa</taxon>
        <taxon>Ecdysozoa</taxon>
        <taxon>Arthropoda</taxon>
        <taxon>Hexapoda</taxon>
        <taxon>Insecta</taxon>
        <taxon>Pterygota</taxon>
        <taxon>Neoptera</taxon>
        <taxon>Endopterygota</taxon>
        <taxon>Lepidoptera</taxon>
        <taxon>Glossata</taxon>
        <taxon>Ditrysia</taxon>
        <taxon>Papilionoidea</taxon>
        <taxon>Nymphalidae</taxon>
        <taxon>Satyrinae</taxon>
        <taxon>Satyrini</taxon>
        <taxon>Parargina</taxon>
        <taxon>Pararge</taxon>
    </lineage>
</organism>
<dbReference type="AlphaFoldDB" id="A0A8S4SJ81"/>
<protein>
    <submittedName>
        <fullName evidence="1">Jg14722 protein</fullName>
    </submittedName>
</protein>
<dbReference type="Proteomes" id="UP000838756">
    <property type="component" value="Unassembled WGS sequence"/>
</dbReference>
<reference evidence="1" key="1">
    <citation type="submission" date="2022-03" db="EMBL/GenBank/DDBJ databases">
        <authorList>
            <person name="Lindestad O."/>
        </authorList>
    </citation>
    <scope>NUCLEOTIDE SEQUENCE</scope>
</reference>